<dbReference type="VEuPathDB" id="GiardiaDB:GMRT_14130"/>
<reference evidence="2 3" key="1">
    <citation type="submission" date="2019-05" db="EMBL/GenBank/DDBJ databases">
        <title>The compact genome of Giardia muris reveals important steps in the evolution of intestinal protozoan parasites.</title>
        <authorList>
            <person name="Xu F."/>
            <person name="Jimenez-Gonzalez A."/>
            <person name="Einarsson E."/>
            <person name="Astvaldsson A."/>
            <person name="Peirasmaki D."/>
            <person name="Eckmann L."/>
            <person name="Andersson J.O."/>
            <person name="Svard S.G."/>
            <person name="Jerlstrom-Hultqvist J."/>
        </authorList>
    </citation>
    <scope>NUCLEOTIDE SEQUENCE [LARGE SCALE GENOMIC DNA]</scope>
    <source>
        <strain evidence="2 3">Roberts-Thomson</strain>
    </source>
</reference>
<evidence type="ECO:0000313" key="3">
    <source>
        <dbReference type="Proteomes" id="UP000315496"/>
    </source>
</evidence>
<dbReference type="EMBL" id="VDLU01000002">
    <property type="protein sequence ID" value="TNJ28340.1"/>
    <property type="molecule type" value="Genomic_DNA"/>
</dbReference>
<keyword evidence="1" id="KW-0175">Coiled coil</keyword>
<organism evidence="2 3">
    <name type="scientific">Giardia muris</name>
    <dbReference type="NCBI Taxonomy" id="5742"/>
    <lineage>
        <taxon>Eukaryota</taxon>
        <taxon>Metamonada</taxon>
        <taxon>Diplomonadida</taxon>
        <taxon>Hexamitidae</taxon>
        <taxon>Giardiinae</taxon>
        <taxon>Giardia</taxon>
    </lineage>
</organism>
<evidence type="ECO:0000256" key="1">
    <source>
        <dbReference type="SAM" id="Coils"/>
    </source>
</evidence>
<dbReference type="AlphaFoldDB" id="A0A4Z1SRI3"/>
<keyword evidence="3" id="KW-1185">Reference proteome</keyword>
<dbReference type="OrthoDB" id="10251325at2759"/>
<sequence length="243" mass="27971">MSSHSLSARISPYVPTASIPSSPTFRIVHGEPKPTLSVNVSKLVTKERFTNAMRELSNIFLDALAKSQERIEKQQRKLETHLKRMNDELLMLRKLYLKEERDGTTMRQKEMGETIKALERRLETLENERATTSRRCDIGIESGEIKRLRKDLSDVKRSIIGLEQQILDAATNFQHDSLKFINDQEVIREEVRLLAKAMVKLQESEVRAHESLDRDYAAFRGSINQRIDELSALVNDALVRLGR</sequence>
<proteinExistence type="predicted"/>
<dbReference type="Proteomes" id="UP000315496">
    <property type="component" value="Chromosome 2"/>
</dbReference>
<feature type="coiled-coil region" evidence="1">
    <location>
        <begin position="64"/>
        <end position="165"/>
    </location>
</feature>
<accession>A0A4Z1SRI3</accession>
<protein>
    <submittedName>
        <fullName evidence="2">Uncharacterized protein</fullName>
    </submittedName>
</protein>
<gene>
    <name evidence="2" type="ORF">GMRT_14130</name>
</gene>
<name>A0A4Z1SRI3_GIAMU</name>
<comment type="caution">
    <text evidence="2">The sequence shown here is derived from an EMBL/GenBank/DDBJ whole genome shotgun (WGS) entry which is preliminary data.</text>
</comment>
<evidence type="ECO:0000313" key="2">
    <source>
        <dbReference type="EMBL" id="TNJ28340.1"/>
    </source>
</evidence>